<dbReference type="RefSeq" id="WP_345373594.1">
    <property type="nucleotide sequence ID" value="NZ_BAABJX010000052.1"/>
</dbReference>
<evidence type="ECO:0000259" key="3">
    <source>
        <dbReference type="Pfam" id="PF01370"/>
    </source>
</evidence>
<gene>
    <name evidence="4" type="ORF">GCM10023331_31980</name>
</gene>
<dbReference type="PANTHER" id="PTHR14097">
    <property type="entry name" value="OXIDOREDUCTASE HTATIP2"/>
    <property type="match status" value="1"/>
</dbReference>
<evidence type="ECO:0000313" key="5">
    <source>
        <dbReference type="Proteomes" id="UP001500298"/>
    </source>
</evidence>
<comment type="caution">
    <text evidence="4">The sequence shown here is derived from an EMBL/GenBank/DDBJ whole genome shotgun (WGS) entry which is preliminary data.</text>
</comment>
<sequence>MREPRQKKALIIGATGLVGKQLLSLLLEDDRYEKVIAIGRRMSDVKHPKLHEVVTSFDRLDTVSFDYSIDDAFCCLGTTMKKAKHKEAFYKVDFTYVQYFAEVAQRHQVRTFSVVSASMAKKNSVFYYNRVKGMMEDMLKGIKFDRLVILRPSLLLGDREEVRLGEDLGKFLVGILGFMLPDRFKGIRVEQVAQAMFFAVNTLSSKTSHVEVLESEKIKLLASAMNTEEVLD</sequence>
<dbReference type="Gene3D" id="3.40.50.720">
    <property type="entry name" value="NAD(P)-binding Rossmann-like Domain"/>
    <property type="match status" value="1"/>
</dbReference>
<dbReference type="Proteomes" id="UP001500298">
    <property type="component" value="Unassembled WGS sequence"/>
</dbReference>
<reference evidence="5" key="1">
    <citation type="journal article" date="2019" name="Int. J. Syst. Evol. Microbiol.">
        <title>The Global Catalogue of Microorganisms (GCM) 10K type strain sequencing project: providing services to taxonomists for standard genome sequencing and annotation.</title>
        <authorList>
            <consortium name="The Broad Institute Genomics Platform"/>
            <consortium name="The Broad Institute Genome Sequencing Center for Infectious Disease"/>
            <person name="Wu L."/>
            <person name="Ma J."/>
        </authorList>
    </citation>
    <scope>NUCLEOTIDE SEQUENCE [LARGE SCALE GENOMIC DNA]</scope>
    <source>
        <strain evidence="5">JCM 18326</strain>
    </source>
</reference>
<evidence type="ECO:0000313" key="4">
    <source>
        <dbReference type="EMBL" id="GAA4844757.1"/>
    </source>
</evidence>
<dbReference type="SUPFAM" id="SSF51735">
    <property type="entry name" value="NAD(P)-binding Rossmann-fold domains"/>
    <property type="match status" value="1"/>
</dbReference>
<organism evidence="4 5">
    <name type="scientific">Algivirga pacifica</name>
    <dbReference type="NCBI Taxonomy" id="1162670"/>
    <lineage>
        <taxon>Bacteria</taxon>
        <taxon>Pseudomonadati</taxon>
        <taxon>Bacteroidota</taxon>
        <taxon>Cytophagia</taxon>
        <taxon>Cytophagales</taxon>
        <taxon>Flammeovirgaceae</taxon>
        <taxon>Algivirga</taxon>
    </lineage>
</organism>
<proteinExistence type="predicted"/>
<comment type="subcellular location">
    <subcellularLocation>
        <location evidence="1">Membrane</location>
    </subcellularLocation>
</comment>
<dbReference type="Pfam" id="PF01370">
    <property type="entry name" value="Epimerase"/>
    <property type="match status" value="1"/>
</dbReference>
<dbReference type="EMBL" id="BAABJX010000052">
    <property type="protein sequence ID" value="GAA4844757.1"/>
    <property type="molecule type" value="Genomic_DNA"/>
</dbReference>
<protein>
    <submittedName>
        <fullName evidence="4">Oxidoreductase</fullName>
    </submittedName>
</protein>
<keyword evidence="5" id="KW-1185">Reference proteome</keyword>
<dbReference type="PANTHER" id="PTHR14097:SF7">
    <property type="entry name" value="OXIDOREDUCTASE HTATIP2"/>
    <property type="match status" value="1"/>
</dbReference>
<dbReference type="InterPro" id="IPR036291">
    <property type="entry name" value="NAD(P)-bd_dom_sf"/>
</dbReference>
<keyword evidence="2" id="KW-0472">Membrane</keyword>
<evidence type="ECO:0000256" key="2">
    <source>
        <dbReference type="ARBA" id="ARBA00023136"/>
    </source>
</evidence>
<dbReference type="InterPro" id="IPR001509">
    <property type="entry name" value="Epimerase_deHydtase"/>
</dbReference>
<evidence type="ECO:0000256" key="1">
    <source>
        <dbReference type="ARBA" id="ARBA00004370"/>
    </source>
</evidence>
<accession>A0ABP9DHH6</accession>
<name>A0ABP9DHH6_9BACT</name>
<feature type="domain" description="NAD-dependent epimerase/dehydratase" evidence="3">
    <location>
        <begin position="9"/>
        <end position="119"/>
    </location>
</feature>